<dbReference type="SUPFAM" id="SSF47598">
    <property type="entry name" value="Ribbon-helix-helix"/>
    <property type="match status" value="1"/>
</dbReference>
<accession>A0A2W1JH53</accession>
<dbReference type="Gene3D" id="3.30.160.250">
    <property type="match status" value="1"/>
</dbReference>
<gene>
    <name evidence="2" type="ORF">C1752_11494</name>
</gene>
<dbReference type="RefSeq" id="WP_110988972.1">
    <property type="nucleotide sequence ID" value="NZ_CAWNWM010000035.1"/>
</dbReference>
<dbReference type="PANTHER" id="PTHR34504">
    <property type="entry name" value="ANTITOXIN HICB"/>
    <property type="match status" value="1"/>
</dbReference>
<dbReference type="CDD" id="cd22231">
    <property type="entry name" value="RHH_NikR_HicB-like"/>
    <property type="match status" value="1"/>
</dbReference>
<dbReference type="SUPFAM" id="SSF143100">
    <property type="entry name" value="TTHA1013/TTHA0281-like"/>
    <property type="match status" value="1"/>
</dbReference>
<dbReference type="InterPro" id="IPR010985">
    <property type="entry name" value="Ribbon_hlx_hlx"/>
</dbReference>
<dbReference type="EMBL" id="PQWO01000035">
    <property type="protein sequence ID" value="PZD70492.1"/>
    <property type="molecule type" value="Genomic_DNA"/>
</dbReference>
<dbReference type="Pfam" id="PF15919">
    <property type="entry name" value="HicB_lk_antitox"/>
    <property type="match status" value="1"/>
</dbReference>
<dbReference type="InterPro" id="IPR035069">
    <property type="entry name" value="TTHA1013/TTHA0281-like"/>
</dbReference>
<organism evidence="2 3">
    <name type="scientific">Acaryochloris thomasi RCC1774</name>
    <dbReference type="NCBI Taxonomy" id="1764569"/>
    <lineage>
        <taxon>Bacteria</taxon>
        <taxon>Bacillati</taxon>
        <taxon>Cyanobacteriota</taxon>
        <taxon>Cyanophyceae</taxon>
        <taxon>Acaryochloridales</taxon>
        <taxon>Acaryochloridaceae</taxon>
        <taxon>Acaryochloris</taxon>
        <taxon>Acaryochloris thomasi</taxon>
    </lineage>
</organism>
<evidence type="ECO:0000313" key="3">
    <source>
        <dbReference type="Proteomes" id="UP000248857"/>
    </source>
</evidence>
<feature type="domain" description="HicB-like antitoxin of toxin-antitoxin system" evidence="1">
    <location>
        <begin position="3"/>
        <end position="125"/>
    </location>
</feature>
<evidence type="ECO:0000313" key="2">
    <source>
        <dbReference type="EMBL" id="PZD70492.1"/>
    </source>
</evidence>
<evidence type="ECO:0000259" key="1">
    <source>
        <dbReference type="Pfam" id="PF15919"/>
    </source>
</evidence>
<comment type="caution">
    <text evidence="2">The sequence shown here is derived from an EMBL/GenBank/DDBJ whole genome shotgun (WGS) entry which is preliminary data.</text>
</comment>
<name>A0A2W1JH53_9CYAN</name>
<dbReference type="OrthoDB" id="5419659at2"/>
<dbReference type="AlphaFoldDB" id="A0A2W1JH53"/>
<sequence length="133" mass="14416">MRYPIVVHKDSDSDYGVTVPDIPGCFSAGDTLDTAIENAIEAIECHVEGLLIDGEDIPQPGFAEVHHQNPDFEGGTWAIASVDLSKLSGKAKRINITVPERLLTKIDAKATELGENRSNFLVTAAMEYMSKSV</sequence>
<dbReference type="InterPro" id="IPR051404">
    <property type="entry name" value="TA_system_antitoxin"/>
</dbReference>
<dbReference type="PANTHER" id="PTHR34504:SF2">
    <property type="entry name" value="UPF0150 PROTEIN SSL0259"/>
    <property type="match status" value="1"/>
</dbReference>
<proteinExistence type="predicted"/>
<protein>
    <recommendedName>
        <fullName evidence="1">HicB-like antitoxin of toxin-antitoxin system domain-containing protein</fullName>
    </recommendedName>
</protein>
<dbReference type="GO" id="GO:0006355">
    <property type="term" value="P:regulation of DNA-templated transcription"/>
    <property type="evidence" value="ECO:0007669"/>
    <property type="project" value="InterPro"/>
</dbReference>
<keyword evidence="3" id="KW-1185">Reference proteome</keyword>
<dbReference type="Proteomes" id="UP000248857">
    <property type="component" value="Unassembled WGS sequence"/>
</dbReference>
<dbReference type="InterPro" id="IPR031807">
    <property type="entry name" value="HicB-like"/>
</dbReference>
<reference evidence="2 3" key="1">
    <citation type="journal article" date="2018" name="Sci. Rep.">
        <title>A novel species of the marine cyanobacterium Acaryochloris with a unique pigment content and lifestyle.</title>
        <authorList>
            <person name="Partensky F."/>
            <person name="Six C."/>
            <person name="Ratin M."/>
            <person name="Garczarek L."/>
            <person name="Vaulot D."/>
            <person name="Probert I."/>
            <person name="Calteau A."/>
            <person name="Gourvil P."/>
            <person name="Marie D."/>
            <person name="Grebert T."/>
            <person name="Bouchier C."/>
            <person name="Le Panse S."/>
            <person name="Gachenot M."/>
            <person name="Rodriguez F."/>
            <person name="Garrido J.L."/>
        </authorList>
    </citation>
    <scope>NUCLEOTIDE SEQUENCE [LARGE SCALE GENOMIC DNA]</scope>
    <source>
        <strain evidence="2 3">RCC1774</strain>
    </source>
</reference>